<dbReference type="Proteomes" id="UP000026962">
    <property type="component" value="Chromosome 5"/>
</dbReference>
<organism evidence="1">
    <name type="scientific">Oryza punctata</name>
    <name type="common">Red rice</name>
    <dbReference type="NCBI Taxonomy" id="4537"/>
    <lineage>
        <taxon>Eukaryota</taxon>
        <taxon>Viridiplantae</taxon>
        <taxon>Streptophyta</taxon>
        <taxon>Embryophyta</taxon>
        <taxon>Tracheophyta</taxon>
        <taxon>Spermatophyta</taxon>
        <taxon>Magnoliopsida</taxon>
        <taxon>Liliopsida</taxon>
        <taxon>Poales</taxon>
        <taxon>Poaceae</taxon>
        <taxon>BOP clade</taxon>
        <taxon>Oryzoideae</taxon>
        <taxon>Oryzeae</taxon>
        <taxon>Oryzinae</taxon>
        <taxon>Oryza</taxon>
    </lineage>
</organism>
<evidence type="ECO:0000313" key="1">
    <source>
        <dbReference type="EnsemblPlants" id="OPUNC05G19120.3"/>
    </source>
</evidence>
<evidence type="ECO:0000313" key="2">
    <source>
        <dbReference type="Proteomes" id="UP000026962"/>
    </source>
</evidence>
<name>A0A0E0L491_ORYPU</name>
<dbReference type="AlphaFoldDB" id="A0A0E0L491"/>
<reference evidence="1" key="2">
    <citation type="submission" date="2018-05" db="EMBL/GenBank/DDBJ databases">
        <title>OpunRS2 (Oryza punctata Reference Sequence Version 2).</title>
        <authorList>
            <person name="Zhang J."/>
            <person name="Kudrna D."/>
            <person name="Lee S."/>
            <person name="Talag J."/>
            <person name="Welchert J."/>
            <person name="Wing R.A."/>
        </authorList>
    </citation>
    <scope>NUCLEOTIDE SEQUENCE [LARGE SCALE GENOMIC DNA]</scope>
</reference>
<protein>
    <submittedName>
        <fullName evidence="1">Uncharacterized protein</fullName>
    </submittedName>
</protein>
<proteinExistence type="predicted"/>
<sequence length="122" mass="13630">MWVGLGIGGMSRKHKLLEVVALLAILELIRALVSSVINNLSISTTLITLQTWVGLGNGAPCDKASTWKLRKGSKSLDKVWLFHRFCLDCLCCPLSRHFEEFLPYGQLSDHYPLYKVCSVPLV</sequence>
<accession>A0A0E0L491</accession>
<keyword evidence="2" id="KW-1185">Reference proteome</keyword>
<dbReference type="EnsemblPlants" id="OPUNC05G19120.3">
    <property type="protein sequence ID" value="OPUNC05G19120.3"/>
    <property type="gene ID" value="OPUNC05G19120"/>
</dbReference>
<reference evidence="1" key="1">
    <citation type="submission" date="2015-04" db="UniProtKB">
        <authorList>
            <consortium name="EnsemblPlants"/>
        </authorList>
    </citation>
    <scope>IDENTIFICATION</scope>
</reference>
<dbReference type="Gramene" id="OPUNC05G19120.3">
    <property type="protein sequence ID" value="OPUNC05G19120.3"/>
    <property type="gene ID" value="OPUNC05G19120"/>
</dbReference>